<comment type="caution">
    <text evidence="10">The sequence shown here is derived from an EMBL/GenBank/DDBJ whole genome shotgun (WGS) entry which is preliminary data.</text>
</comment>
<feature type="transmembrane region" description="Helical" evidence="8">
    <location>
        <begin position="199"/>
        <end position="216"/>
    </location>
</feature>
<feature type="transmembrane region" description="Helical" evidence="8">
    <location>
        <begin position="12"/>
        <end position="35"/>
    </location>
</feature>
<keyword evidence="4 8" id="KW-0812">Transmembrane</keyword>
<evidence type="ECO:0000256" key="1">
    <source>
        <dbReference type="ARBA" id="ARBA00004141"/>
    </source>
</evidence>
<evidence type="ECO:0000313" key="10">
    <source>
        <dbReference type="EMBL" id="GAA4017144.1"/>
    </source>
</evidence>
<feature type="domain" description="Ammonium transporter AmtB-like" evidence="9">
    <location>
        <begin position="12"/>
        <end position="389"/>
    </location>
</feature>
<evidence type="ECO:0000256" key="3">
    <source>
        <dbReference type="ARBA" id="ARBA00022448"/>
    </source>
</evidence>
<feature type="transmembrane region" description="Helical" evidence="8">
    <location>
        <begin position="157"/>
        <end position="178"/>
    </location>
</feature>
<feature type="transmembrane region" description="Helical" evidence="8">
    <location>
        <begin position="117"/>
        <end position="137"/>
    </location>
</feature>
<feature type="transmembrane region" description="Helical" evidence="8">
    <location>
        <begin position="89"/>
        <end position="108"/>
    </location>
</feature>
<evidence type="ECO:0000256" key="5">
    <source>
        <dbReference type="ARBA" id="ARBA00022989"/>
    </source>
</evidence>
<keyword evidence="5 8" id="KW-1133">Transmembrane helix</keyword>
<evidence type="ECO:0000256" key="4">
    <source>
        <dbReference type="ARBA" id="ARBA00022692"/>
    </source>
</evidence>
<comment type="similarity">
    <text evidence="2">Belongs to the ammonia transporter channel (TC 1.A.11.2) family.</text>
</comment>
<feature type="transmembrane region" description="Helical" evidence="8">
    <location>
        <begin position="341"/>
        <end position="366"/>
    </location>
</feature>
<dbReference type="Proteomes" id="UP001501353">
    <property type="component" value="Unassembled WGS sequence"/>
</dbReference>
<sequence length="400" mass="42190">MDGLKNGADALFVLLGAIMILAMHAGFAFLELGTVRKKNQVNALVKILVDFSVSTVAYFFVGYSIAYGVHFFSAADVLAEKNGYELVKFFFLLTFAAAIPAIVSGGIAERARFYPQLIATSLLVGLVYPFFEGIVWNQRFGIQGWLKEAFSAEFHDFAGSVVVHAVGGWVALAAVLLLGARRGRYTKEGAIAAHPPSSIPFLALGAWILTVGWFGFNVMSAQSLDKMNGLVAVNSLMAMVGGTLVALVLGKNDPGFVYNGPLAGLVAVCAGSDLMHPLGALVTGGLAGGIFVWMFTLTQNKWKIDDVLGVWPLHGLCGAWGGIAAGIFGSKALGGLGGVSLASQVIGTTMGIGIALVGGFLIYGLLKLAMGIRLDPEEEFQGADLSIHHISSTPERESNW</sequence>
<evidence type="ECO:0000259" key="9">
    <source>
        <dbReference type="Pfam" id="PF00909"/>
    </source>
</evidence>
<keyword evidence="6 8" id="KW-0472">Membrane</keyword>
<dbReference type="PANTHER" id="PTHR11730:SF89">
    <property type="entry name" value="AMMONIUM TRANSPORTER SLL0108-RELATED"/>
    <property type="match status" value="1"/>
</dbReference>
<feature type="transmembrane region" description="Helical" evidence="8">
    <location>
        <begin position="47"/>
        <end position="69"/>
    </location>
</feature>
<dbReference type="InterPro" id="IPR018047">
    <property type="entry name" value="Ammonium_transpt_CS"/>
</dbReference>
<evidence type="ECO:0000256" key="7">
    <source>
        <dbReference type="ARBA" id="ARBA00023177"/>
    </source>
</evidence>
<organism evidence="10 11">
    <name type="scientific">Actimicrobium antarcticum</name>
    <dbReference type="NCBI Taxonomy" id="1051899"/>
    <lineage>
        <taxon>Bacteria</taxon>
        <taxon>Pseudomonadati</taxon>
        <taxon>Pseudomonadota</taxon>
        <taxon>Betaproteobacteria</taxon>
        <taxon>Burkholderiales</taxon>
        <taxon>Oxalobacteraceae</taxon>
        <taxon>Actimicrobium</taxon>
    </lineage>
</organism>
<evidence type="ECO:0000256" key="6">
    <source>
        <dbReference type="ARBA" id="ARBA00023136"/>
    </source>
</evidence>
<proteinExistence type="inferred from homology"/>
<keyword evidence="7" id="KW-0924">Ammonia transport</keyword>
<reference evidence="11" key="1">
    <citation type="journal article" date="2019" name="Int. J. Syst. Evol. Microbiol.">
        <title>The Global Catalogue of Microorganisms (GCM) 10K type strain sequencing project: providing services to taxonomists for standard genome sequencing and annotation.</title>
        <authorList>
            <consortium name="The Broad Institute Genomics Platform"/>
            <consortium name="The Broad Institute Genome Sequencing Center for Infectious Disease"/>
            <person name="Wu L."/>
            <person name="Ma J."/>
        </authorList>
    </citation>
    <scope>NUCLEOTIDE SEQUENCE [LARGE SCALE GENOMIC DNA]</scope>
    <source>
        <strain evidence="11">JCM 16673</strain>
    </source>
</reference>
<dbReference type="RefSeq" id="WP_344762214.1">
    <property type="nucleotide sequence ID" value="NZ_BAAAZE010000005.1"/>
</dbReference>
<evidence type="ECO:0000313" key="11">
    <source>
        <dbReference type="Proteomes" id="UP001501353"/>
    </source>
</evidence>
<gene>
    <name evidence="10" type="ORF">GCM10022212_10740</name>
</gene>
<keyword evidence="3" id="KW-0813">Transport</keyword>
<dbReference type="Gene3D" id="1.10.3430.10">
    <property type="entry name" value="Ammonium transporter AmtB like domains"/>
    <property type="match status" value="1"/>
</dbReference>
<evidence type="ECO:0000256" key="8">
    <source>
        <dbReference type="SAM" id="Phobius"/>
    </source>
</evidence>
<protein>
    <submittedName>
        <fullName evidence="10">Ammonium transporter</fullName>
    </submittedName>
</protein>
<evidence type="ECO:0000256" key="2">
    <source>
        <dbReference type="ARBA" id="ARBA00005887"/>
    </source>
</evidence>
<feature type="transmembrane region" description="Helical" evidence="8">
    <location>
        <begin position="280"/>
        <end position="298"/>
    </location>
</feature>
<dbReference type="PANTHER" id="PTHR11730">
    <property type="entry name" value="AMMONIUM TRANSPORTER"/>
    <property type="match status" value="1"/>
</dbReference>
<feature type="transmembrane region" description="Helical" evidence="8">
    <location>
        <begin position="256"/>
        <end position="274"/>
    </location>
</feature>
<dbReference type="EMBL" id="BAAAZE010000005">
    <property type="protein sequence ID" value="GAA4017144.1"/>
    <property type="molecule type" value="Genomic_DNA"/>
</dbReference>
<feature type="transmembrane region" description="Helical" evidence="8">
    <location>
        <begin position="310"/>
        <end position="329"/>
    </location>
</feature>
<dbReference type="SUPFAM" id="SSF111352">
    <property type="entry name" value="Ammonium transporter"/>
    <property type="match status" value="1"/>
</dbReference>
<dbReference type="InterPro" id="IPR024041">
    <property type="entry name" value="NH4_transpt_AmtB-like_dom"/>
</dbReference>
<feature type="transmembrane region" description="Helical" evidence="8">
    <location>
        <begin position="228"/>
        <end position="249"/>
    </location>
</feature>
<dbReference type="PROSITE" id="PS01219">
    <property type="entry name" value="AMMONIUM_TRANSP"/>
    <property type="match status" value="1"/>
</dbReference>
<dbReference type="Pfam" id="PF00909">
    <property type="entry name" value="Ammonium_transp"/>
    <property type="match status" value="1"/>
</dbReference>
<accession>A0ABP7SVY4</accession>
<keyword evidence="11" id="KW-1185">Reference proteome</keyword>
<comment type="subcellular location">
    <subcellularLocation>
        <location evidence="1">Membrane</location>
        <topology evidence="1">Multi-pass membrane protein</topology>
    </subcellularLocation>
</comment>
<dbReference type="InterPro" id="IPR029020">
    <property type="entry name" value="Ammonium/urea_transptr"/>
</dbReference>
<name>A0ABP7SVY4_9BURK</name>